<keyword evidence="2" id="KW-1185">Reference proteome</keyword>
<dbReference type="AlphaFoldDB" id="A0A9W9YMM5"/>
<gene>
    <name evidence="1" type="ORF">OS493_022161</name>
</gene>
<protein>
    <submittedName>
        <fullName evidence="1">Uncharacterized protein</fullName>
    </submittedName>
</protein>
<reference evidence="1" key="1">
    <citation type="submission" date="2023-01" db="EMBL/GenBank/DDBJ databases">
        <title>Genome assembly of the deep-sea coral Lophelia pertusa.</title>
        <authorList>
            <person name="Herrera S."/>
            <person name="Cordes E."/>
        </authorList>
    </citation>
    <scope>NUCLEOTIDE SEQUENCE</scope>
    <source>
        <strain evidence="1">USNM1676648</strain>
        <tissue evidence="1">Polyp</tissue>
    </source>
</reference>
<accession>A0A9W9YMM5</accession>
<organism evidence="1 2">
    <name type="scientific">Desmophyllum pertusum</name>
    <dbReference type="NCBI Taxonomy" id="174260"/>
    <lineage>
        <taxon>Eukaryota</taxon>
        <taxon>Metazoa</taxon>
        <taxon>Cnidaria</taxon>
        <taxon>Anthozoa</taxon>
        <taxon>Hexacorallia</taxon>
        <taxon>Scleractinia</taxon>
        <taxon>Caryophylliina</taxon>
        <taxon>Caryophylliidae</taxon>
        <taxon>Desmophyllum</taxon>
    </lineage>
</organism>
<proteinExistence type="predicted"/>
<name>A0A9W9YMM5_9CNID</name>
<dbReference type="OrthoDB" id="5969177at2759"/>
<evidence type="ECO:0000313" key="2">
    <source>
        <dbReference type="Proteomes" id="UP001163046"/>
    </source>
</evidence>
<evidence type="ECO:0000313" key="1">
    <source>
        <dbReference type="EMBL" id="KAJ7358717.1"/>
    </source>
</evidence>
<sequence>MEEVSGIYMHCSFNGCQFPRITTVDARVEVRTSMPTGGFSKLHNSKVKWRRNGDAVFHRTCWDMVVKTCRMRNKKRAPFVLSAIEKTLVREALKTAEFHDSLETVGNEASRIADLIKNAKHCVAFTARGFLHLLV</sequence>
<dbReference type="Proteomes" id="UP001163046">
    <property type="component" value="Unassembled WGS sequence"/>
</dbReference>
<dbReference type="EMBL" id="MU827316">
    <property type="protein sequence ID" value="KAJ7358717.1"/>
    <property type="molecule type" value="Genomic_DNA"/>
</dbReference>
<comment type="caution">
    <text evidence="1">The sequence shown here is derived from an EMBL/GenBank/DDBJ whole genome shotgun (WGS) entry which is preliminary data.</text>
</comment>